<reference evidence="4 5" key="1">
    <citation type="submission" date="2016-10" db="EMBL/GenBank/DDBJ databases">
        <authorList>
            <person name="de Groot N.N."/>
        </authorList>
    </citation>
    <scope>NUCLEOTIDE SEQUENCE [LARGE SCALE GENOMIC DNA]</scope>
    <source>
        <strain evidence="4 5">CCUG 59231</strain>
    </source>
</reference>
<evidence type="ECO:0000256" key="2">
    <source>
        <dbReference type="SAM" id="MobiDB-lite"/>
    </source>
</evidence>
<dbReference type="RefSeq" id="WP_074936900.1">
    <property type="nucleotide sequence ID" value="NZ_FOWP01000002.1"/>
</dbReference>
<evidence type="ECO:0000256" key="1">
    <source>
        <dbReference type="ARBA" id="ARBA00034120"/>
    </source>
</evidence>
<evidence type="ECO:0000313" key="4">
    <source>
        <dbReference type="EMBL" id="SFO78966.1"/>
    </source>
</evidence>
<dbReference type="PANTHER" id="PTHR34047">
    <property type="entry name" value="NUCLEAR INTRON MATURASE 1, MITOCHONDRIAL-RELATED"/>
    <property type="match status" value="1"/>
</dbReference>
<keyword evidence="4" id="KW-0695">RNA-directed DNA polymerase</keyword>
<dbReference type="PANTHER" id="PTHR34047:SF8">
    <property type="entry name" value="PROTEIN YKFC"/>
    <property type="match status" value="1"/>
</dbReference>
<dbReference type="PROSITE" id="PS50878">
    <property type="entry name" value="RT_POL"/>
    <property type="match status" value="1"/>
</dbReference>
<dbReference type="EMBL" id="FOWP01000002">
    <property type="protein sequence ID" value="SFO78966.1"/>
    <property type="molecule type" value="Genomic_DNA"/>
</dbReference>
<dbReference type="OrthoDB" id="9793236at2"/>
<dbReference type="Pfam" id="PF00078">
    <property type="entry name" value="RVT_1"/>
    <property type="match status" value="1"/>
</dbReference>
<dbReference type="InterPro" id="IPR051083">
    <property type="entry name" value="GrpII_Intron_Splice-Mob/Def"/>
</dbReference>
<dbReference type="STRING" id="658457.SAMN05216601_10264"/>
<feature type="region of interest" description="Disordered" evidence="2">
    <location>
        <begin position="1291"/>
        <end position="1313"/>
    </location>
</feature>
<dbReference type="InterPro" id="IPR036526">
    <property type="entry name" value="C-N_Hydrolase_sf"/>
</dbReference>
<evidence type="ECO:0000259" key="3">
    <source>
        <dbReference type="PROSITE" id="PS50878"/>
    </source>
</evidence>
<dbReference type="GO" id="GO:0003964">
    <property type="term" value="F:RNA-directed DNA polymerase activity"/>
    <property type="evidence" value="ECO:0007669"/>
    <property type="project" value="UniProtKB-KW"/>
</dbReference>
<dbReference type="CDD" id="cd01646">
    <property type="entry name" value="RT_Bac_retron_I"/>
    <property type="match status" value="1"/>
</dbReference>
<keyword evidence="4" id="KW-0808">Transferase</keyword>
<dbReference type="InterPro" id="IPR043502">
    <property type="entry name" value="DNA/RNA_pol_sf"/>
</dbReference>
<accession>A0A1I5K2Y3</accession>
<proteinExistence type="inferred from homology"/>
<protein>
    <submittedName>
        <fullName evidence="4">Reverse transcriptase (RNA-dependent DNA polymerase)</fullName>
    </submittedName>
</protein>
<gene>
    <name evidence="4" type="ORF">SAMN05216601_10264</name>
</gene>
<evidence type="ECO:0000313" key="5">
    <source>
        <dbReference type="Proteomes" id="UP000182400"/>
    </source>
</evidence>
<dbReference type="InterPro" id="IPR000477">
    <property type="entry name" value="RT_dom"/>
</dbReference>
<comment type="similarity">
    <text evidence="1">Belongs to the bacterial reverse transcriptase family.</text>
</comment>
<dbReference type="Proteomes" id="UP000182400">
    <property type="component" value="Unassembled WGS sequence"/>
</dbReference>
<dbReference type="SUPFAM" id="SSF56317">
    <property type="entry name" value="Carbon-nitrogen hydrolase"/>
    <property type="match status" value="1"/>
</dbReference>
<feature type="domain" description="Reverse transcriptase" evidence="3">
    <location>
        <begin position="59"/>
        <end position="439"/>
    </location>
</feature>
<organism evidence="4 5">
    <name type="scientific">Ectopseudomonas composti</name>
    <dbReference type="NCBI Taxonomy" id="658457"/>
    <lineage>
        <taxon>Bacteria</taxon>
        <taxon>Pseudomonadati</taxon>
        <taxon>Pseudomonadota</taxon>
        <taxon>Gammaproteobacteria</taxon>
        <taxon>Pseudomonadales</taxon>
        <taxon>Pseudomonadaceae</taxon>
        <taxon>Ectopseudomonas</taxon>
    </lineage>
</organism>
<sequence>MSIINVNYQTLLPQGKTLQDIVVLAQAWKKSQGFIRRHNSYADVLELDSSTINLERQLKEWSQAIGDPGFLPEDLKLVPAPKNGKWEFRSNPGLTIEELLDTPFNDLDSLFNEWRPCADQDAGEPTASPGLQKLRPLAHISIRDQSLATAVMMCLAESIETAQGNPDEIDAMKARDCGLASYGNRLHCRWSETGGTQARAHFSWGNSQTYRKYFQDYRAFLSRPRQVCAEFSPRLPKGRELFVVSLDLKAFYDRVDRRALLAELQRLEAEYRQDFHLQAESGADQDFWDKTARIMDWHWRGGDIVHAELFNETESKELELGLPQGLVASGFLANAYLIGFDRAVDKASKEAHEVSDGIKVLDYCRYVDDIRVVVEAPSYASLLEPIKTFILEQLKEHCARLGTSKEISLSEGKCSVTPYRSMSAQNNVSTLMSVLGAELSGTFDLESLAQAAGGLEGLLWISDQIEGSQEPPRSRLRLATIAAPATDVRDDTVKRFVATRLAELMRQRLAMTDVSAPDDTGESLGERVTNGMALAHEFESTARKLIKCWAENPALVLLLRCGLDLFPHPRLLAPVLEALNSKLYDVTPSWLKPEQLREVRAAEYVAADLLRAGVVETGFRDMEDYPEAIDIQGYREELGVFARRVVIERADSPWYLLQQAFLYLASIGDCGLAVNAVAEPSLGAAYNKLRRAMLFEPTASRDLLEILPSALVTQQMHPNSRRFGVWLSEGLRATQDEVLLQEIVNTVALERPDLLLEAIGKRGGRPPKWREFVPQSLVEINRISSSKQKDGRALPSRPLLRVMQDPFNVFGQENGLLMLAKALLSVPRIEERLSAGLSPVDIVLKCADWPSIHALPEDAGFLEVSLAEGEGPANPLYERPEWVSKEGAWLYGLGRVLRSALTGEFDFTSRRFLVTEEVGRYRGIRSSWYKRRFGMLNSVSGLMDEPAPVSPWLSGFLSTLLQWPGIEFKANDAAPVSAVRTPGELLALLEKRIAVQRALYGERSKTPIYVLPTSDNGLLVDRPLRVAIVQTLRPKMDDFDTKDPTHWTPAMLSQHRRHLAEVCRLAHAKLRAWASARPLQEGESEAPTIDVILFPELAVHPEHVFFLRRLSDKLKANIFAGLTFMHSDKCGGPINQGLWLIRTDAPDHGRSIQYVWQGKLHPMKLEQQMGIKGYRPHVTLVELPVGTTSPTRLAAAICYDATDLDLVADLRDRSDVFLVAALNQDVQTFDNMVAALHFHMYQPVVLANSGEFGGSTAQVPLPKHDRLVAHTHGNNQVAVSVFELDPAPFKSTKPVRSPKQLKTAPAGYKGRPF</sequence>
<name>A0A1I5K2Y3_9GAMM</name>
<keyword evidence="4" id="KW-0548">Nucleotidyltransferase</keyword>
<dbReference type="SUPFAM" id="SSF56672">
    <property type="entry name" value="DNA/RNA polymerases"/>
    <property type="match status" value="1"/>
</dbReference>